<reference evidence="4" key="1">
    <citation type="submission" date="2021-02" db="EMBL/GenBank/DDBJ databases">
        <authorList>
            <person name="Dougan E. K."/>
            <person name="Rhodes N."/>
            <person name="Thang M."/>
            <person name="Chan C."/>
        </authorList>
    </citation>
    <scope>NUCLEOTIDE SEQUENCE</scope>
</reference>
<keyword evidence="1" id="KW-0378">Hydrolase</keyword>
<dbReference type="InterPro" id="IPR050496">
    <property type="entry name" value="SNF2_RAD54_helicase_repair"/>
</dbReference>
<gene>
    <name evidence="4" type="ORF">PGLA2088_LOCUS15448</name>
</gene>
<dbReference type="SMART" id="SM00490">
    <property type="entry name" value="HELICc"/>
    <property type="match status" value="1"/>
</dbReference>
<name>A0A813J686_POLGL</name>
<accession>A0A813J686</accession>
<dbReference type="Proteomes" id="UP000626109">
    <property type="component" value="Unassembled WGS sequence"/>
</dbReference>
<dbReference type="InterPro" id="IPR027417">
    <property type="entry name" value="P-loop_NTPase"/>
</dbReference>
<sequence>LNSDLVRRATGGGKGGMDALRAIGLLKKLCNHPLLCLPQDEFNQWRSQTLTTGGATAASSSSSAPPPMAPPPMAVDDPTQDDLGLTQPAPECTELLPRLQALLPSSAQGAALLSCKLRVLSVLLPQLQKRGHRCLIFSSSTRMLDLIQACVLRVLGLRFLRIDGTIEAKDRDVKLQKFQQKDSKYFAMCLSVQVGGTGLTITGADRVILVDPAWNPSTDAQAIDRVHRIGQEREVVVYRLIGAGSIEDKMFRLQVFKRGLSKTFTEHEQQVRFFTNGQLKTLFEPPDQSTSTQSLMAEQIGTEALEHEDLLKVVAGDIGDTDDPEALAFWQ</sequence>
<proteinExistence type="predicted"/>
<feature type="region of interest" description="Disordered" evidence="2">
    <location>
        <begin position="51"/>
        <end position="87"/>
    </location>
</feature>
<dbReference type="PROSITE" id="PS51194">
    <property type="entry name" value="HELICASE_CTER"/>
    <property type="match status" value="1"/>
</dbReference>
<dbReference type="EMBL" id="CAJNNW010019108">
    <property type="protein sequence ID" value="CAE8663976.1"/>
    <property type="molecule type" value="Genomic_DNA"/>
</dbReference>
<organism evidence="4 5">
    <name type="scientific">Polarella glacialis</name>
    <name type="common">Dinoflagellate</name>
    <dbReference type="NCBI Taxonomy" id="89957"/>
    <lineage>
        <taxon>Eukaryota</taxon>
        <taxon>Sar</taxon>
        <taxon>Alveolata</taxon>
        <taxon>Dinophyceae</taxon>
        <taxon>Suessiales</taxon>
        <taxon>Suessiaceae</taxon>
        <taxon>Polarella</taxon>
    </lineage>
</organism>
<dbReference type="AlphaFoldDB" id="A0A813J686"/>
<dbReference type="GO" id="GO:0015616">
    <property type="term" value="F:DNA translocase activity"/>
    <property type="evidence" value="ECO:0007669"/>
    <property type="project" value="TreeGrafter"/>
</dbReference>
<dbReference type="CDD" id="cd18793">
    <property type="entry name" value="SF2_C_SNF"/>
    <property type="match status" value="1"/>
</dbReference>
<dbReference type="PANTHER" id="PTHR45629">
    <property type="entry name" value="SNF2/RAD54 FAMILY MEMBER"/>
    <property type="match status" value="1"/>
</dbReference>
<evidence type="ECO:0000256" key="1">
    <source>
        <dbReference type="ARBA" id="ARBA00022801"/>
    </source>
</evidence>
<dbReference type="InterPro" id="IPR001650">
    <property type="entry name" value="Helicase_C-like"/>
</dbReference>
<evidence type="ECO:0000313" key="5">
    <source>
        <dbReference type="Proteomes" id="UP000626109"/>
    </source>
</evidence>
<feature type="domain" description="Helicase C-terminal" evidence="3">
    <location>
        <begin position="119"/>
        <end position="275"/>
    </location>
</feature>
<evidence type="ECO:0000313" key="4">
    <source>
        <dbReference type="EMBL" id="CAE8663976.1"/>
    </source>
</evidence>
<dbReference type="Pfam" id="PF00271">
    <property type="entry name" value="Helicase_C"/>
    <property type="match status" value="1"/>
</dbReference>
<dbReference type="Gene3D" id="1.20.120.850">
    <property type="entry name" value="SWI2/SNF2 ATPases, N-terminal domain"/>
    <property type="match status" value="1"/>
</dbReference>
<protein>
    <recommendedName>
        <fullName evidence="3">Helicase C-terminal domain-containing protein</fullName>
    </recommendedName>
</protein>
<dbReference type="InterPro" id="IPR049730">
    <property type="entry name" value="SNF2/RAD54-like_C"/>
</dbReference>
<feature type="compositionally biased region" description="Pro residues" evidence="2">
    <location>
        <begin position="64"/>
        <end position="73"/>
    </location>
</feature>
<feature type="non-terminal residue" evidence="4">
    <location>
        <position position="1"/>
    </location>
</feature>
<evidence type="ECO:0000256" key="2">
    <source>
        <dbReference type="SAM" id="MobiDB-lite"/>
    </source>
</evidence>
<evidence type="ECO:0000259" key="3">
    <source>
        <dbReference type="PROSITE" id="PS51194"/>
    </source>
</evidence>
<dbReference type="Gene3D" id="3.40.50.300">
    <property type="entry name" value="P-loop containing nucleotide triphosphate hydrolases"/>
    <property type="match status" value="1"/>
</dbReference>
<dbReference type="SUPFAM" id="SSF52540">
    <property type="entry name" value="P-loop containing nucleoside triphosphate hydrolases"/>
    <property type="match status" value="1"/>
</dbReference>
<comment type="caution">
    <text evidence="4">The sequence shown here is derived from an EMBL/GenBank/DDBJ whole genome shotgun (WGS) entry which is preliminary data.</text>
</comment>
<dbReference type="PANTHER" id="PTHR45629:SF7">
    <property type="entry name" value="DNA EXCISION REPAIR PROTEIN ERCC-6-RELATED"/>
    <property type="match status" value="1"/>
</dbReference>
<feature type="non-terminal residue" evidence="4">
    <location>
        <position position="331"/>
    </location>
</feature>
<dbReference type="GO" id="GO:0016787">
    <property type="term" value="F:hydrolase activity"/>
    <property type="evidence" value="ECO:0007669"/>
    <property type="project" value="UniProtKB-KW"/>
</dbReference>